<evidence type="ECO:0000313" key="3">
    <source>
        <dbReference type="EnsemblFungi" id="EJT69949"/>
    </source>
</evidence>
<dbReference type="GeneID" id="20353290"/>
<dbReference type="VEuPathDB" id="FungiDB:GGTG_12832"/>
<gene>
    <name evidence="3" type="primary">20353290</name>
    <name evidence="2" type="ORF">GGTG_12832</name>
</gene>
<dbReference type="STRING" id="644352.J3PH52"/>
<feature type="chain" id="PRO_5015095354" description="Cell wall protein" evidence="1">
    <location>
        <begin position="22"/>
        <end position="147"/>
    </location>
</feature>
<sequence>MHAQQIFVAALVAFGATLTQASPIEVRGLGDIKLGSLGSISCNLARAKIVGALSAAKSAANSITDATVKQATLDGINAANGGISNIGKALVAGTASPTSEREKVEAGIKAAAAAAQGGDQTDPNVAEATKSLANAAKAGQDVLAQCK</sequence>
<proteinExistence type="predicted"/>
<reference evidence="3" key="5">
    <citation type="submission" date="2018-04" db="UniProtKB">
        <authorList>
            <consortium name="EnsemblFungi"/>
        </authorList>
    </citation>
    <scope>IDENTIFICATION</scope>
    <source>
        <strain evidence="3">R3-111a-1</strain>
    </source>
</reference>
<organism evidence="2">
    <name type="scientific">Gaeumannomyces tritici (strain R3-111a-1)</name>
    <name type="common">Wheat and barley take-all root rot fungus</name>
    <name type="synonym">Gaeumannomyces graminis var. tritici</name>
    <dbReference type="NCBI Taxonomy" id="644352"/>
    <lineage>
        <taxon>Eukaryota</taxon>
        <taxon>Fungi</taxon>
        <taxon>Dikarya</taxon>
        <taxon>Ascomycota</taxon>
        <taxon>Pezizomycotina</taxon>
        <taxon>Sordariomycetes</taxon>
        <taxon>Sordariomycetidae</taxon>
        <taxon>Magnaporthales</taxon>
        <taxon>Magnaporthaceae</taxon>
        <taxon>Gaeumannomyces</taxon>
    </lineage>
</organism>
<dbReference type="Proteomes" id="UP000006039">
    <property type="component" value="Unassembled WGS sequence"/>
</dbReference>
<name>J3PH52_GAET3</name>
<reference evidence="2" key="2">
    <citation type="submission" date="2010-07" db="EMBL/GenBank/DDBJ databases">
        <authorList>
            <consortium name="The Broad Institute Genome Sequencing Platform"/>
            <consortium name="Broad Institute Genome Sequencing Center for Infectious Disease"/>
            <person name="Ma L.-J."/>
            <person name="Dead R."/>
            <person name="Young S."/>
            <person name="Zeng Q."/>
            <person name="Koehrsen M."/>
            <person name="Alvarado L."/>
            <person name="Berlin A."/>
            <person name="Chapman S.B."/>
            <person name="Chen Z."/>
            <person name="Freedman E."/>
            <person name="Gellesch M."/>
            <person name="Goldberg J."/>
            <person name="Griggs A."/>
            <person name="Gujja S."/>
            <person name="Heilman E.R."/>
            <person name="Heiman D."/>
            <person name="Hepburn T."/>
            <person name="Howarth C."/>
            <person name="Jen D."/>
            <person name="Larson L."/>
            <person name="Mehta T."/>
            <person name="Neiman D."/>
            <person name="Pearson M."/>
            <person name="Roberts A."/>
            <person name="Saif S."/>
            <person name="Shea T."/>
            <person name="Shenoy N."/>
            <person name="Sisk P."/>
            <person name="Stolte C."/>
            <person name="Sykes S."/>
            <person name="Walk T."/>
            <person name="White J."/>
            <person name="Yandava C."/>
            <person name="Haas B."/>
            <person name="Nusbaum C."/>
            <person name="Birren B."/>
        </authorList>
    </citation>
    <scope>NUCLEOTIDE SEQUENCE</scope>
    <source>
        <strain evidence="2">R3-111a-1</strain>
    </source>
</reference>
<reference evidence="4" key="1">
    <citation type="submission" date="2010-07" db="EMBL/GenBank/DDBJ databases">
        <title>The genome sequence of Gaeumannomyces graminis var. tritici strain R3-111a-1.</title>
        <authorList>
            <consortium name="The Broad Institute Genome Sequencing Platform"/>
            <person name="Ma L.-J."/>
            <person name="Dead R."/>
            <person name="Young S."/>
            <person name="Zeng Q."/>
            <person name="Koehrsen M."/>
            <person name="Alvarado L."/>
            <person name="Berlin A."/>
            <person name="Chapman S.B."/>
            <person name="Chen Z."/>
            <person name="Freedman E."/>
            <person name="Gellesch M."/>
            <person name="Goldberg J."/>
            <person name="Griggs A."/>
            <person name="Gujja S."/>
            <person name="Heilman E.R."/>
            <person name="Heiman D."/>
            <person name="Hepburn T."/>
            <person name="Howarth C."/>
            <person name="Jen D."/>
            <person name="Larson L."/>
            <person name="Mehta T."/>
            <person name="Neiman D."/>
            <person name="Pearson M."/>
            <person name="Roberts A."/>
            <person name="Saif S."/>
            <person name="Shea T."/>
            <person name="Shenoy N."/>
            <person name="Sisk P."/>
            <person name="Stolte C."/>
            <person name="Sykes S."/>
            <person name="Walk T."/>
            <person name="White J."/>
            <person name="Yandava C."/>
            <person name="Haas B."/>
            <person name="Nusbaum C."/>
            <person name="Birren B."/>
        </authorList>
    </citation>
    <scope>NUCLEOTIDE SEQUENCE [LARGE SCALE GENOMIC DNA]</scope>
    <source>
        <strain evidence="4">R3-111a-1</strain>
    </source>
</reference>
<dbReference type="EMBL" id="GL385403">
    <property type="protein sequence ID" value="EJT69949.1"/>
    <property type="molecule type" value="Genomic_DNA"/>
</dbReference>
<dbReference type="RefSeq" id="XP_009228997.1">
    <property type="nucleotide sequence ID" value="XM_009230733.1"/>
</dbReference>
<evidence type="ECO:0000313" key="4">
    <source>
        <dbReference type="Proteomes" id="UP000006039"/>
    </source>
</evidence>
<accession>J3PH52</accession>
<dbReference type="HOGENOM" id="CLU_141129_1_0_1"/>
<reference evidence="2" key="3">
    <citation type="submission" date="2010-09" db="EMBL/GenBank/DDBJ databases">
        <title>Annotation of Gaeumannomyces graminis var. tritici R3-111a-1.</title>
        <authorList>
            <consortium name="The Broad Institute Genome Sequencing Platform"/>
            <person name="Ma L.-J."/>
            <person name="Dead R."/>
            <person name="Young S.K."/>
            <person name="Zeng Q."/>
            <person name="Gargeya S."/>
            <person name="Fitzgerald M."/>
            <person name="Haas B."/>
            <person name="Abouelleil A."/>
            <person name="Alvarado L."/>
            <person name="Arachchi H.M."/>
            <person name="Berlin A."/>
            <person name="Brown A."/>
            <person name="Chapman S.B."/>
            <person name="Chen Z."/>
            <person name="Dunbar C."/>
            <person name="Freedman E."/>
            <person name="Gearin G."/>
            <person name="Gellesch M."/>
            <person name="Goldberg J."/>
            <person name="Griggs A."/>
            <person name="Gujja S."/>
            <person name="Heiman D."/>
            <person name="Howarth C."/>
            <person name="Larson L."/>
            <person name="Lui A."/>
            <person name="MacDonald P.J.P."/>
            <person name="Mehta T."/>
            <person name="Montmayeur A."/>
            <person name="Murphy C."/>
            <person name="Neiman D."/>
            <person name="Pearson M."/>
            <person name="Priest M."/>
            <person name="Roberts A."/>
            <person name="Saif S."/>
            <person name="Shea T."/>
            <person name="Shenoy N."/>
            <person name="Sisk P."/>
            <person name="Stolte C."/>
            <person name="Sykes S."/>
            <person name="Yandava C."/>
            <person name="Wortman J."/>
            <person name="Nusbaum C."/>
            <person name="Birren B."/>
        </authorList>
    </citation>
    <scope>NUCLEOTIDE SEQUENCE</scope>
    <source>
        <strain evidence="2">R3-111a-1</strain>
    </source>
</reference>
<reference evidence="3" key="4">
    <citation type="journal article" date="2015" name="G3 (Bethesda)">
        <title>Genome sequences of three phytopathogenic species of the Magnaporthaceae family of fungi.</title>
        <authorList>
            <person name="Okagaki L.H."/>
            <person name="Nunes C.C."/>
            <person name="Sailsbery J."/>
            <person name="Clay B."/>
            <person name="Brown D."/>
            <person name="John T."/>
            <person name="Oh Y."/>
            <person name="Young N."/>
            <person name="Fitzgerald M."/>
            <person name="Haas B.J."/>
            <person name="Zeng Q."/>
            <person name="Young S."/>
            <person name="Adiconis X."/>
            <person name="Fan L."/>
            <person name="Levin J.Z."/>
            <person name="Mitchell T.K."/>
            <person name="Okubara P.A."/>
            <person name="Farman M.L."/>
            <person name="Kohn L.M."/>
            <person name="Birren B."/>
            <person name="Ma L.-J."/>
            <person name="Dean R.A."/>
        </authorList>
    </citation>
    <scope>NUCLEOTIDE SEQUENCE</scope>
    <source>
        <strain evidence="3">R3-111a-1</strain>
    </source>
</reference>
<dbReference type="EnsemblFungi" id="EJT69949">
    <property type="protein sequence ID" value="EJT69949"/>
    <property type="gene ID" value="GGTG_12832"/>
</dbReference>
<evidence type="ECO:0000313" key="2">
    <source>
        <dbReference type="EMBL" id="EJT69949.1"/>
    </source>
</evidence>
<feature type="signal peptide" evidence="1">
    <location>
        <begin position="1"/>
        <end position="21"/>
    </location>
</feature>
<dbReference type="OrthoDB" id="3178264at2759"/>
<keyword evidence="1" id="KW-0732">Signal</keyword>
<dbReference type="eggNOG" id="ENOG502SSSQ">
    <property type="taxonomic scope" value="Eukaryota"/>
</dbReference>
<dbReference type="AlphaFoldDB" id="J3PH52"/>
<protein>
    <recommendedName>
        <fullName evidence="5">Cell wall protein</fullName>
    </recommendedName>
</protein>
<evidence type="ECO:0000256" key="1">
    <source>
        <dbReference type="SAM" id="SignalP"/>
    </source>
</evidence>
<evidence type="ECO:0008006" key="5">
    <source>
        <dbReference type="Google" id="ProtNLM"/>
    </source>
</evidence>
<keyword evidence="4" id="KW-1185">Reference proteome</keyword>